<comment type="subcellular location">
    <subcellularLocation>
        <location evidence="1">Cell membrane</location>
        <topology evidence="1">Multi-pass membrane protein</topology>
    </subcellularLocation>
</comment>
<dbReference type="RefSeq" id="WP_233677117.1">
    <property type="nucleotide sequence ID" value="NZ_JAJUOS010000008.1"/>
</dbReference>
<evidence type="ECO:0000259" key="11">
    <source>
        <dbReference type="Pfam" id="PF01061"/>
    </source>
</evidence>
<feature type="transmembrane region" description="Helical" evidence="10">
    <location>
        <begin position="111"/>
        <end position="138"/>
    </location>
</feature>
<keyword evidence="4" id="KW-1003">Cell membrane</keyword>
<organism evidence="12 13">
    <name type="scientific">Rhodobacter flavimaris</name>
    <dbReference type="NCBI Taxonomy" id="2907145"/>
    <lineage>
        <taxon>Bacteria</taxon>
        <taxon>Pseudomonadati</taxon>
        <taxon>Pseudomonadota</taxon>
        <taxon>Alphaproteobacteria</taxon>
        <taxon>Rhodobacterales</taxon>
        <taxon>Rhodobacter group</taxon>
        <taxon>Rhodobacter</taxon>
    </lineage>
</organism>
<keyword evidence="8" id="KW-0625">Polysaccharide transport</keyword>
<keyword evidence="5" id="KW-0762">Sugar transport</keyword>
<evidence type="ECO:0000313" key="13">
    <source>
        <dbReference type="Proteomes" id="UP001521181"/>
    </source>
</evidence>
<proteinExistence type="inferred from homology"/>
<feature type="transmembrane region" description="Helical" evidence="10">
    <location>
        <begin position="39"/>
        <end position="63"/>
    </location>
</feature>
<keyword evidence="3" id="KW-0813">Transport</keyword>
<evidence type="ECO:0000256" key="5">
    <source>
        <dbReference type="ARBA" id="ARBA00022597"/>
    </source>
</evidence>
<dbReference type="PANTHER" id="PTHR30413">
    <property type="entry name" value="INNER MEMBRANE TRANSPORT PERMEASE"/>
    <property type="match status" value="1"/>
</dbReference>
<feature type="domain" description="ABC-2 type transporter transmembrane" evidence="11">
    <location>
        <begin position="23"/>
        <end position="229"/>
    </location>
</feature>
<name>A0ABS8YZZ7_9RHOB</name>
<evidence type="ECO:0000256" key="6">
    <source>
        <dbReference type="ARBA" id="ARBA00022692"/>
    </source>
</evidence>
<feature type="transmembrane region" description="Helical" evidence="10">
    <location>
        <begin position="237"/>
        <end position="258"/>
    </location>
</feature>
<dbReference type="Pfam" id="PF01061">
    <property type="entry name" value="ABC2_membrane"/>
    <property type="match status" value="1"/>
</dbReference>
<dbReference type="PRINTS" id="PR00164">
    <property type="entry name" value="ABC2TRNSPORT"/>
</dbReference>
<evidence type="ECO:0000313" key="12">
    <source>
        <dbReference type="EMBL" id="MCE5974148.1"/>
    </source>
</evidence>
<feature type="transmembrane region" description="Helical" evidence="10">
    <location>
        <begin position="150"/>
        <end position="175"/>
    </location>
</feature>
<evidence type="ECO:0000256" key="10">
    <source>
        <dbReference type="SAM" id="Phobius"/>
    </source>
</evidence>
<evidence type="ECO:0000256" key="8">
    <source>
        <dbReference type="ARBA" id="ARBA00023047"/>
    </source>
</evidence>
<dbReference type="Proteomes" id="UP001521181">
    <property type="component" value="Unassembled WGS sequence"/>
</dbReference>
<dbReference type="InterPro" id="IPR013525">
    <property type="entry name" value="ABC2_TM"/>
</dbReference>
<evidence type="ECO:0000256" key="4">
    <source>
        <dbReference type="ARBA" id="ARBA00022475"/>
    </source>
</evidence>
<feature type="transmembrane region" description="Helical" evidence="10">
    <location>
        <begin position="187"/>
        <end position="205"/>
    </location>
</feature>
<comment type="caution">
    <text evidence="12">The sequence shown here is derived from an EMBL/GenBank/DDBJ whole genome shotgun (WGS) entry which is preliminary data.</text>
</comment>
<dbReference type="InterPro" id="IPR000412">
    <property type="entry name" value="ABC_2_transport"/>
</dbReference>
<evidence type="ECO:0000256" key="1">
    <source>
        <dbReference type="ARBA" id="ARBA00004651"/>
    </source>
</evidence>
<sequence length="268" mass="29583">MTVAPFPPRPAQPPSRRGAGRAIAALILREMSTSYGRSALGYLWALLEPVAGIMLMAFLFSLVFSAPPLGTNFALFYASGILPFLAYLEISQKVAVSLRFSRALLTYPGVTFLDAVLARFAINAVTMVTVALVIYGLLFSIYRINVMLDLPAIALGFALCFALALGVGTLNCYLLTAFPLWERAWAVLNRPLFIVSCVFFVYDSVPEPYRGWLWWNPLVHVIGQTRKGFYAGYEGAYLSPLYVLTVSAICFAAGLIALRRYHRDIAPF</sequence>
<feature type="transmembrane region" description="Helical" evidence="10">
    <location>
        <begin position="69"/>
        <end position="90"/>
    </location>
</feature>
<accession>A0ABS8YZZ7</accession>
<reference evidence="12 13" key="1">
    <citation type="submission" date="2021-12" db="EMBL/GenBank/DDBJ databases">
        <title>Sinirhodobacter sp. WL0062 is a bacterium isolated from seawater.</title>
        <authorList>
            <person name="Wang L."/>
            <person name="He W."/>
            <person name="Zhang D.-F."/>
        </authorList>
    </citation>
    <scope>NUCLEOTIDE SEQUENCE [LARGE SCALE GENOMIC DNA]</scope>
    <source>
        <strain evidence="12 13">WL0062</strain>
    </source>
</reference>
<keyword evidence="9 10" id="KW-0472">Membrane</keyword>
<evidence type="ECO:0000256" key="3">
    <source>
        <dbReference type="ARBA" id="ARBA00022448"/>
    </source>
</evidence>
<dbReference type="EMBL" id="JAJUOS010000008">
    <property type="protein sequence ID" value="MCE5974148.1"/>
    <property type="molecule type" value="Genomic_DNA"/>
</dbReference>
<dbReference type="PANTHER" id="PTHR30413:SF10">
    <property type="entry name" value="CAPSULE POLYSACCHARIDE EXPORT INNER-MEMBRANE PROTEIN CTRC"/>
    <property type="match status" value="1"/>
</dbReference>
<evidence type="ECO:0000256" key="2">
    <source>
        <dbReference type="ARBA" id="ARBA00007783"/>
    </source>
</evidence>
<comment type="similarity">
    <text evidence="2">Belongs to the ABC-2 integral membrane protein family.</text>
</comment>
<keyword evidence="13" id="KW-1185">Reference proteome</keyword>
<keyword evidence="7 10" id="KW-1133">Transmembrane helix</keyword>
<evidence type="ECO:0000256" key="9">
    <source>
        <dbReference type="ARBA" id="ARBA00023136"/>
    </source>
</evidence>
<gene>
    <name evidence="12" type="ORF">LZA78_11695</name>
</gene>
<keyword evidence="6 10" id="KW-0812">Transmembrane</keyword>
<evidence type="ECO:0000256" key="7">
    <source>
        <dbReference type="ARBA" id="ARBA00022989"/>
    </source>
</evidence>
<protein>
    <submittedName>
        <fullName evidence="12">ABC transporter permease</fullName>
    </submittedName>
</protein>